<proteinExistence type="predicted"/>
<evidence type="ECO:0000256" key="1">
    <source>
        <dbReference type="SAM" id="MobiDB-lite"/>
    </source>
</evidence>
<name>A0A917DBN2_9MICO</name>
<reference evidence="2" key="1">
    <citation type="journal article" date="2014" name="Int. J. Syst. Evol. Microbiol.">
        <title>Complete genome sequence of Corynebacterium casei LMG S-19264T (=DSM 44701T), isolated from a smear-ripened cheese.</title>
        <authorList>
            <consortium name="US DOE Joint Genome Institute (JGI-PGF)"/>
            <person name="Walter F."/>
            <person name="Albersmeier A."/>
            <person name="Kalinowski J."/>
            <person name="Ruckert C."/>
        </authorList>
    </citation>
    <scope>NUCLEOTIDE SEQUENCE</scope>
    <source>
        <strain evidence="2">CGMCC 1.15152</strain>
    </source>
</reference>
<organism evidence="2 3">
    <name type="scientific">Microbacterium faecale</name>
    <dbReference type="NCBI Taxonomy" id="1804630"/>
    <lineage>
        <taxon>Bacteria</taxon>
        <taxon>Bacillati</taxon>
        <taxon>Actinomycetota</taxon>
        <taxon>Actinomycetes</taxon>
        <taxon>Micrococcales</taxon>
        <taxon>Microbacteriaceae</taxon>
        <taxon>Microbacterium</taxon>
    </lineage>
</organism>
<evidence type="ECO:0000313" key="3">
    <source>
        <dbReference type="Proteomes" id="UP000633205"/>
    </source>
</evidence>
<dbReference type="InterPro" id="IPR036237">
    <property type="entry name" value="Xyl_isomerase-like_sf"/>
</dbReference>
<keyword evidence="3" id="KW-1185">Reference proteome</keyword>
<feature type="region of interest" description="Disordered" evidence="1">
    <location>
        <begin position="135"/>
        <end position="184"/>
    </location>
</feature>
<feature type="compositionally biased region" description="Gly residues" evidence="1">
    <location>
        <begin position="153"/>
        <end position="171"/>
    </location>
</feature>
<dbReference type="Proteomes" id="UP000633205">
    <property type="component" value="Unassembled WGS sequence"/>
</dbReference>
<accession>A0A917DBN2</accession>
<evidence type="ECO:0000313" key="2">
    <source>
        <dbReference type="EMBL" id="GGD26358.1"/>
    </source>
</evidence>
<gene>
    <name evidence="2" type="ORF">GCM10010915_03020</name>
</gene>
<dbReference type="Gene3D" id="3.20.20.150">
    <property type="entry name" value="Divalent-metal-dependent TIM barrel enzymes"/>
    <property type="match status" value="1"/>
</dbReference>
<dbReference type="SUPFAM" id="SSF51658">
    <property type="entry name" value="Xylose isomerase-like"/>
    <property type="match status" value="1"/>
</dbReference>
<reference evidence="2" key="2">
    <citation type="submission" date="2020-09" db="EMBL/GenBank/DDBJ databases">
        <authorList>
            <person name="Sun Q."/>
            <person name="Zhou Y."/>
        </authorList>
    </citation>
    <scope>NUCLEOTIDE SEQUENCE</scope>
    <source>
        <strain evidence="2">CGMCC 1.15152</strain>
    </source>
</reference>
<sequence length="510" mass="53954">MAAPILRDDALTARPDGFELRLSLPWIRSMPLACVTELSVVIGGARCDVAVALGDREIPPADLAREDAWWFLQDRLVLRGSASLGPGAHRVEALFRLVVPYLAGGPDGPLVLPLREERELDPSVHRASASRDVCGEVAPTTGASPAAEASIGATGGPSGSDDAGGGAGPAHGGSPISGTADRAPATTLPDEWRLSANAFNWTPDVVGAHRPAHDIVVGIVADGVASVIEVEPGQVWPAFPAPSSDDVLRLRNDVAAVGGSVSMVGASIDDWVGTARRRDDDERLAFLLPQLRAASLVGAEGVRLPLGHAGRPLLERLLPVLEELDLVLYEEMQGQQAPSGAAFDDIADLDDPRLRVLVDTSMLMPALPVTYLERMTSLPAELHARLREEWRDPATHEAVIAALRGGSVPPELRTTFMNLIVRFGRSTAADLRPVLSLVGAVHLKFWDLDDTDGRVSTPIRELGSELARSGFAGALCSEWGGHDWLDADATDMTRAHLALARQALAEGAAA</sequence>
<dbReference type="AlphaFoldDB" id="A0A917DBN2"/>
<dbReference type="RefSeq" id="WP_229730823.1">
    <property type="nucleotide sequence ID" value="NZ_BMHO01000001.1"/>
</dbReference>
<comment type="caution">
    <text evidence="2">The sequence shown here is derived from an EMBL/GenBank/DDBJ whole genome shotgun (WGS) entry which is preliminary data.</text>
</comment>
<dbReference type="EMBL" id="BMHO01000001">
    <property type="protein sequence ID" value="GGD26358.1"/>
    <property type="molecule type" value="Genomic_DNA"/>
</dbReference>
<protein>
    <submittedName>
        <fullName evidence="2">Uncharacterized protein</fullName>
    </submittedName>
</protein>